<protein>
    <submittedName>
        <fullName evidence="1">Uncharacterized protein</fullName>
    </submittedName>
</protein>
<reference evidence="1" key="1">
    <citation type="submission" date="2014-11" db="EMBL/GenBank/DDBJ databases">
        <authorList>
            <person name="Amaro Gonzalez C."/>
        </authorList>
    </citation>
    <scope>NUCLEOTIDE SEQUENCE</scope>
</reference>
<name>A0A0E9RN39_ANGAN</name>
<evidence type="ECO:0000313" key="1">
    <source>
        <dbReference type="EMBL" id="JAH30514.1"/>
    </source>
</evidence>
<dbReference type="AlphaFoldDB" id="A0A0E9RN39"/>
<accession>A0A0E9RN39</accession>
<reference evidence="1" key="2">
    <citation type="journal article" date="2015" name="Fish Shellfish Immunol.">
        <title>Early steps in the European eel (Anguilla anguilla)-Vibrio vulnificus interaction in the gills: Role of the RtxA13 toxin.</title>
        <authorList>
            <person name="Callol A."/>
            <person name="Pajuelo D."/>
            <person name="Ebbesson L."/>
            <person name="Teles M."/>
            <person name="MacKenzie S."/>
            <person name="Amaro C."/>
        </authorList>
    </citation>
    <scope>NUCLEOTIDE SEQUENCE</scope>
</reference>
<dbReference type="EMBL" id="GBXM01078063">
    <property type="protein sequence ID" value="JAH30514.1"/>
    <property type="molecule type" value="Transcribed_RNA"/>
</dbReference>
<sequence length="59" mass="6263">MGPLVQVDGLDPGDVHAQVAVDSSTADADEYSQIPGSPSRTFGLTISAEFIFLLRKGER</sequence>
<organism evidence="1">
    <name type="scientific">Anguilla anguilla</name>
    <name type="common">European freshwater eel</name>
    <name type="synonym">Muraena anguilla</name>
    <dbReference type="NCBI Taxonomy" id="7936"/>
    <lineage>
        <taxon>Eukaryota</taxon>
        <taxon>Metazoa</taxon>
        <taxon>Chordata</taxon>
        <taxon>Craniata</taxon>
        <taxon>Vertebrata</taxon>
        <taxon>Euteleostomi</taxon>
        <taxon>Actinopterygii</taxon>
        <taxon>Neopterygii</taxon>
        <taxon>Teleostei</taxon>
        <taxon>Anguilliformes</taxon>
        <taxon>Anguillidae</taxon>
        <taxon>Anguilla</taxon>
    </lineage>
</organism>
<proteinExistence type="predicted"/>